<protein>
    <submittedName>
        <fullName evidence="1">Uncharacterized protein</fullName>
    </submittedName>
</protein>
<evidence type="ECO:0000313" key="2">
    <source>
        <dbReference type="Proteomes" id="UP000887159"/>
    </source>
</evidence>
<reference evidence="1" key="1">
    <citation type="submission" date="2020-08" db="EMBL/GenBank/DDBJ databases">
        <title>Multicomponent nature underlies the extraordinary mechanical properties of spider dragline silk.</title>
        <authorList>
            <person name="Kono N."/>
            <person name="Nakamura H."/>
            <person name="Mori M."/>
            <person name="Yoshida Y."/>
            <person name="Ohtoshi R."/>
            <person name="Malay A.D."/>
            <person name="Moran D.A.P."/>
            <person name="Tomita M."/>
            <person name="Numata K."/>
            <person name="Arakawa K."/>
        </authorList>
    </citation>
    <scope>NUCLEOTIDE SEQUENCE</scope>
</reference>
<comment type="caution">
    <text evidence="1">The sequence shown here is derived from an EMBL/GenBank/DDBJ whole genome shotgun (WGS) entry which is preliminary data.</text>
</comment>
<name>A0A8X6W0T4_TRICX</name>
<evidence type="ECO:0000313" key="1">
    <source>
        <dbReference type="EMBL" id="GFY25949.1"/>
    </source>
</evidence>
<dbReference type="AlphaFoldDB" id="A0A8X6W0T4"/>
<sequence length="127" mass="14636">MRFFTHNTCVVSECDVFVHSLAIANDESLEMLNISEPPVLIPSCDEKHEKAKPKTRSKTNTTPCRLEYLKIVFTQVSIAVITSAFQDISYRYQWYGMESAYVNIWTYILFGLGICRIKDLQTIGVRF</sequence>
<accession>A0A8X6W0T4</accession>
<gene>
    <name evidence="1" type="ORF">TNCV_1916991</name>
</gene>
<dbReference type="EMBL" id="BMAU01021373">
    <property type="protein sequence ID" value="GFY25949.1"/>
    <property type="molecule type" value="Genomic_DNA"/>
</dbReference>
<keyword evidence="2" id="KW-1185">Reference proteome</keyword>
<proteinExistence type="predicted"/>
<dbReference type="Proteomes" id="UP000887159">
    <property type="component" value="Unassembled WGS sequence"/>
</dbReference>
<organism evidence="1 2">
    <name type="scientific">Trichonephila clavipes</name>
    <name type="common">Golden silk orbweaver</name>
    <name type="synonym">Nephila clavipes</name>
    <dbReference type="NCBI Taxonomy" id="2585209"/>
    <lineage>
        <taxon>Eukaryota</taxon>
        <taxon>Metazoa</taxon>
        <taxon>Ecdysozoa</taxon>
        <taxon>Arthropoda</taxon>
        <taxon>Chelicerata</taxon>
        <taxon>Arachnida</taxon>
        <taxon>Araneae</taxon>
        <taxon>Araneomorphae</taxon>
        <taxon>Entelegynae</taxon>
        <taxon>Araneoidea</taxon>
        <taxon>Nephilidae</taxon>
        <taxon>Trichonephila</taxon>
    </lineage>
</organism>